<organism evidence="3 4">
    <name type="scientific">Thalassotalea psychrophila</name>
    <dbReference type="NCBI Taxonomy" id="3065647"/>
    <lineage>
        <taxon>Bacteria</taxon>
        <taxon>Pseudomonadati</taxon>
        <taxon>Pseudomonadota</taxon>
        <taxon>Gammaproteobacteria</taxon>
        <taxon>Alteromonadales</taxon>
        <taxon>Colwelliaceae</taxon>
        <taxon>Thalassotalea</taxon>
    </lineage>
</organism>
<evidence type="ECO:0000313" key="4">
    <source>
        <dbReference type="Proteomes" id="UP001258994"/>
    </source>
</evidence>
<dbReference type="RefSeq" id="WP_348392978.1">
    <property type="nucleotide sequence ID" value="NZ_CP134145.1"/>
</dbReference>
<dbReference type="Gene3D" id="2.60.120.1600">
    <property type="match status" value="1"/>
</dbReference>
<keyword evidence="1" id="KW-0732">Signal</keyword>
<evidence type="ECO:0000256" key="1">
    <source>
        <dbReference type="SAM" id="SignalP"/>
    </source>
</evidence>
<dbReference type="InterPro" id="IPR010679">
    <property type="entry name" value="DUF1254"/>
</dbReference>
<name>A0ABY9TYH4_9GAMM</name>
<proteinExistence type="predicted"/>
<sequence length="343" mass="37896">MKKSFKTSLIAFALTSVLAACSQTTDTSTVTMAAATSQFIEVTDANFAHAETARNYRNWVALGANKQITHMRNLPPRGKDAPTVQMNDDTLYSVVIAEAENGHIKFSIPKTDVYLAVQVVTEGGHGQQYVVGEGDYDLPVETDFAFLIYRTGVEKGIEAARAAQDKISDDTFKFNTYSVQNYNYDEVEEWVSKLTAETQGAVFTYTFPRTSDGITDRHQWNLENANGWGGSSPEVNVANLYSNSVMLDGSKCLSTTFEDPESKYFTSITPYDSARYLMPGVKHVSSNTWTVNSDKTVTVSFNCGADAVNNIDTKGLDFSFTMRYYGVSQKVIDGKINPEKTVK</sequence>
<feature type="chain" id="PRO_5045741309" evidence="1">
    <location>
        <begin position="20"/>
        <end position="343"/>
    </location>
</feature>
<gene>
    <name evidence="3" type="ORF">RGQ13_07715</name>
</gene>
<accession>A0ABY9TYH4</accession>
<dbReference type="Proteomes" id="UP001258994">
    <property type="component" value="Chromosome"/>
</dbReference>
<dbReference type="SUPFAM" id="SSF160935">
    <property type="entry name" value="VPA0735-like"/>
    <property type="match status" value="1"/>
</dbReference>
<feature type="signal peptide" evidence="1">
    <location>
        <begin position="1"/>
        <end position="19"/>
    </location>
</feature>
<keyword evidence="4" id="KW-1185">Reference proteome</keyword>
<feature type="domain" description="DUF1254" evidence="2">
    <location>
        <begin position="67"/>
        <end position="167"/>
    </location>
</feature>
<dbReference type="PROSITE" id="PS51257">
    <property type="entry name" value="PROKAR_LIPOPROTEIN"/>
    <property type="match status" value="1"/>
</dbReference>
<dbReference type="Pfam" id="PF06863">
    <property type="entry name" value="DUF1254"/>
    <property type="match status" value="1"/>
</dbReference>
<evidence type="ECO:0000259" key="2">
    <source>
        <dbReference type="Pfam" id="PF06863"/>
    </source>
</evidence>
<evidence type="ECO:0000313" key="3">
    <source>
        <dbReference type="EMBL" id="WNC73868.1"/>
    </source>
</evidence>
<reference evidence="4" key="1">
    <citation type="submission" date="2023-09" db="EMBL/GenBank/DDBJ databases">
        <authorList>
            <person name="Li S."/>
            <person name="Li X."/>
            <person name="Zhang C."/>
            <person name="Zhao Z."/>
        </authorList>
    </citation>
    <scope>NUCLEOTIDE SEQUENCE [LARGE SCALE GENOMIC DNA]</scope>
    <source>
        <strain evidence="4">SQ149</strain>
    </source>
</reference>
<dbReference type="EMBL" id="CP134145">
    <property type="protein sequence ID" value="WNC73868.1"/>
    <property type="molecule type" value="Genomic_DNA"/>
</dbReference>
<protein>
    <submittedName>
        <fullName evidence="3">DUF1254 domain-containing protein</fullName>
    </submittedName>
</protein>